<sequence length="358" mass="39406">MAPMDFASRITAWQARHGRHDLPWQNTHDPYRIWLSEIMLQQTQVATVIPYYQRFLERFPDVAALAAARQEDVMPYWAGLGYYARARNLHRCAQEIMQRCGGRFPPRAEEIATLPGIGRSTAAAIAAFAYGERSPIMDGNVKRVFTRHFGIEGDPARRAVEQQLWALAAAQVQAAPDLDMPGYTQGLMDLGATLCTRGKPACERCPVAQSCIARRDGRQAELPTPKARKAIPERSTAMLVLHGPDGILLHLRPAPGIWGGLWSLPECDPAHDPGAAARELGLQAEAPVELAAFAHTFTHYRLHVRPWYLAVRGAALRQAATPERWVSPAELPATALPAPVRKLLDGLLAALPAPPRQA</sequence>
<evidence type="ECO:0000313" key="17">
    <source>
        <dbReference type="Proteomes" id="UP000007564"/>
    </source>
</evidence>
<dbReference type="InterPro" id="IPR015797">
    <property type="entry name" value="NUDIX_hydrolase-like_dom_sf"/>
</dbReference>
<evidence type="ECO:0000256" key="7">
    <source>
        <dbReference type="ARBA" id="ARBA00022723"/>
    </source>
</evidence>
<dbReference type="GO" id="GO:0006284">
    <property type="term" value="P:base-excision repair"/>
    <property type="evidence" value="ECO:0007669"/>
    <property type="project" value="UniProtKB-UniRule"/>
</dbReference>
<keyword evidence="11" id="KW-0411">Iron-sulfur</keyword>
<proteinExistence type="inferred from homology"/>
<dbReference type="RefSeq" id="WP_015064920.1">
    <property type="nucleotide sequence ID" value="NC_019382.1"/>
</dbReference>
<dbReference type="AlphaFoldDB" id="A0A0C6PB76"/>
<keyword evidence="7" id="KW-0479">Metal-binding</keyword>
<dbReference type="GO" id="GO:0046872">
    <property type="term" value="F:metal ion binding"/>
    <property type="evidence" value="ECO:0007669"/>
    <property type="project" value="UniProtKB-UniRule"/>
</dbReference>
<dbReference type="CDD" id="cd00056">
    <property type="entry name" value="ENDO3c"/>
    <property type="match status" value="1"/>
</dbReference>
<keyword evidence="6" id="KW-0004">4Fe-4S</keyword>
<evidence type="ECO:0000313" key="16">
    <source>
        <dbReference type="EMBL" id="CCJ55883.1"/>
    </source>
</evidence>
<dbReference type="GO" id="GO:0051539">
    <property type="term" value="F:4 iron, 4 sulfur cluster binding"/>
    <property type="evidence" value="ECO:0007669"/>
    <property type="project" value="UniProtKB-UniRule"/>
</dbReference>
<dbReference type="PANTHER" id="PTHR42944:SF1">
    <property type="entry name" value="ADENINE DNA GLYCOSYLASE"/>
    <property type="match status" value="1"/>
</dbReference>
<evidence type="ECO:0000256" key="13">
    <source>
        <dbReference type="ARBA" id="ARBA00023295"/>
    </source>
</evidence>
<dbReference type="GO" id="GO:0035485">
    <property type="term" value="F:adenine/guanine mispair binding"/>
    <property type="evidence" value="ECO:0007669"/>
    <property type="project" value="TreeGrafter"/>
</dbReference>
<dbReference type="Gene3D" id="1.10.1670.10">
    <property type="entry name" value="Helix-hairpin-Helix base-excision DNA repair enzymes (C-terminal)"/>
    <property type="match status" value="1"/>
</dbReference>
<dbReference type="KEGG" id="bbh:BN112_3969"/>
<keyword evidence="8 14" id="KW-0227">DNA damage</keyword>
<dbReference type="InterPro" id="IPR000445">
    <property type="entry name" value="HhH_motif"/>
</dbReference>
<dbReference type="SUPFAM" id="SSF55811">
    <property type="entry name" value="Nudix"/>
    <property type="match status" value="1"/>
</dbReference>
<evidence type="ECO:0000256" key="5">
    <source>
        <dbReference type="ARBA" id="ARBA00022023"/>
    </source>
</evidence>
<dbReference type="InterPro" id="IPR003265">
    <property type="entry name" value="HhH-GPD_domain"/>
</dbReference>
<dbReference type="Pfam" id="PF00633">
    <property type="entry name" value="HHH"/>
    <property type="match status" value="1"/>
</dbReference>
<name>A0A0C6PB76_BORBO</name>
<dbReference type="InterPro" id="IPR011257">
    <property type="entry name" value="DNA_glycosylase"/>
</dbReference>
<dbReference type="Proteomes" id="UP000007564">
    <property type="component" value="Chromosome"/>
</dbReference>
<evidence type="ECO:0000256" key="2">
    <source>
        <dbReference type="ARBA" id="ARBA00002933"/>
    </source>
</evidence>
<dbReference type="HOGENOM" id="CLU_012862_0_2_4"/>
<comment type="catalytic activity">
    <reaction evidence="1 14">
        <text>Hydrolyzes free adenine bases from 7,8-dihydro-8-oxoguanine:adenine mismatched double-stranded DNA, leaving an apurinic site.</text>
        <dbReference type="EC" id="3.2.2.31"/>
    </reaction>
</comment>
<dbReference type="PANTHER" id="PTHR42944">
    <property type="entry name" value="ADENINE DNA GLYCOSYLASE"/>
    <property type="match status" value="1"/>
</dbReference>
<dbReference type="NCBIfam" id="TIGR01084">
    <property type="entry name" value="mutY"/>
    <property type="match status" value="1"/>
</dbReference>
<keyword evidence="12" id="KW-0234">DNA repair</keyword>
<keyword evidence="9 16" id="KW-0378">Hydrolase</keyword>
<dbReference type="InterPro" id="IPR004035">
    <property type="entry name" value="Endouclease-III_FeS-bd_BS"/>
</dbReference>
<reference evidence="16 17" key="1">
    <citation type="journal article" date="2012" name="BMC Genomics">
        <title>Comparative genomics of the classical Bordetella subspecies: the evolution and exchange of virulence-associated diversity amongst closely related pathogens.</title>
        <authorList>
            <person name="Park J."/>
            <person name="Zhang Y."/>
            <person name="Buboltz A.M."/>
            <person name="Zhang X."/>
            <person name="Schuster S.C."/>
            <person name="Ahuja U."/>
            <person name="Liu M."/>
            <person name="Miller J.F."/>
            <person name="Sebaihia M."/>
            <person name="Bentley S.D."/>
            <person name="Parkhill J."/>
            <person name="Harvill E.T."/>
        </authorList>
    </citation>
    <scope>NUCLEOTIDE SEQUENCE [LARGE SCALE GENOMIC DNA]</scope>
    <source>
        <strain evidence="16 17">253</strain>
    </source>
</reference>
<evidence type="ECO:0000256" key="14">
    <source>
        <dbReference type="RuleBase" id="RU365096"/>
    </source>
</evidence>
<evidence type="ECO:0000256" key="4">
    <source>
        <dbReference type="ARBA" id="ARBA00012045"/>
    </source>
</evidence>
<dbReference type="GO" id="GO:0032357">
    <property type="term" value="F:oxidized purine DNA binding"/>
    <property type="evidence" value="ECO:0007669"/>
    <property type="project" value="TreeGrafter"/>
</dbReference>
<dbReference type="OrthoDB" id="9802365at2"/>
<evidence type="ECO:0000256" key="9">
    <source>
        <dbReference type="ARBA" id="ARBA00022801"/>
    </source>
</evidence>
<dbReference type="CDD" id="cd03431">
    <property type="entry name" value="NUDIX_DNA_Glycosylase_C-MutY"/>
    <property type="match status" value="1"/>
</dbReference>
<dbReference type="EC" id="3.2.2.31" evidence="4 14"/>
<dbReference type="Pfam" id="PF00730">
    <property type="entry name" value="HhH-GPD"/>
    <property type="match status" value="1"/>
</dbReference>
<dbReference type="SMART" id="SM00478">
    <property type="entry name" value="ENDO3c"/>
    <property type="match status" value="1"/>
</dbReference>
<comment type="cofactor">
    <cofactor evidence="14">
        <name>[4Fe-4S] cluster</name>
        <dbReference type="ChEBI" id="CHEBI:49883"/>
    </cofactor>
    <text evidence="14">Binds 1 [4Fe-4S] cluster.</text>
</comment>
<dbReference type="InterPro" id="IPR005760">
    <property type="entry name" value="A/G_AdeGlyc_MutY"/>
</dbReference>
<evidence type="ECO:0000256" key="3">
    <source>
        <dbReference type="ARBA" id="ARBA00008343"/>
    </source>
</evidence>
<keyword evidence="10 14" id="KW-0408">Iron</keyword>
<evidence type="ECO:0000256" key="8">
    <source>
        <dbReference type="ARBA" id="ARBA00022763"/>
    </source>
</evidence>
<gene>
    <name evidence="16" type="primary">mutY</name>
    <name evidence="16" type="ORF">BN112_3969</name>
</gene>
<dbReference type="InterPro" id="IPR029119">
    <property type="entry name" value="MutY_C"/>
</dbReference>
<dbReference type="SUPFAM" id="SSF48150">
    <property type="entry name" value="DNA-glycosylase"/>
    <property type="match status" value="1"/>
</dbReference>
<evidence type="ECO:0000256" key="1">
    <source>
        <dbReference type="ARBA" id="ARBA00000843"/>
    </source>
</evidence>
<protein>
    <recommendedName>
        <fullName evidence="5 14">Adenine DNA glycosylase</fullName>
        <ecNumber evidence="4 14">3.2.2.31</ecNumber>
    </recommendedName>
</protein>
<dbReference type="FunFam" id="1.10.340.30:FF:000002">
    <property type="entry name" value="Adenine DNA glycosylase"/>
    <property type="match status" value="1"/>
</dbReference>
<dbReference type="EMBL" id="HE965806">
    <property type="protein sequence ID" value="CCJ55883.1"/>
    <property type="molecule type" value="Genomic_DNA"/>
</dbReference>
<accession>A0A0C6PB76</accession>
<evidence type="ECO:0000259" key="15">
    <source>
        <dbReference type="SMART" id="SM00478"/>
    </source>
</evidence>
<dbReference type="InterPro" id="IPR004036">
    <property type="entry name" value="Endonuclease-III-like_CS2"/>
</dbReference>
<feature type="domain" description="HhH-GPD" evidence="15">
    <location>
        <begin position="39"/>
        <end position="193"/>
    </location>
</feature>
<dbReference type="InterPro" id="IPR003651">
    <property type="entry name" value="Endonuclease3_FeS-loop_motif"/>
</dbReference>
<dbReference type="Pfam" id="PF14815">
    <property type="entry name" value="NUDIX_4"/>
    <property type="match status" value="1"/>
</dbReference>
<dbReference type="Gene3D" id="1.10.340.30">
    <property type="entry name" value="Hypothetical protein, domain 2"/>
    <property type="match status" value="1"/>
</dbReference>
<evidence type="ECO:0000256" key="10">
    <source>
        <dbReference type="ARBA" id="ARBA00023004"/>
    </source>
</evidence>
<dbReference type="GO" id="GO:0006298">
    <property type="term" value="P:mismatch repair"/>
    <property type="evidence" value="ECO:0007669"/>
    <property type="project" value="TreeGrafter"/>
</dbReference>
<dbReference type="InterPro" id="IPR044298">
    <property type="entry name" value="MIG/MutY"/>
</dbReference>
<dbReference type="GO" id="GO:0034039">
    <property type="term" value="F:8-oxo-7,8-dihydroguanine DNA N-glycosylase activity"/>
    <property type="evidence" value="ECO:0007669"/>
    <property type="project" value="TreeGrafter"/>
</dbReference>
<dbReference type="InterPro" id="IPR023170">
    <property type="entry name" value="HhH_base_excis_C"/>
</dbReference>
<organism evidence="16 17">
    <name type="scientific">Bordetella bronchiseptica 253</name>
    <dbReference type="NCBI Taxonomy" id="568707"/>
    <lineage>
        <taxon>Bacteria</taxon>
        <taxon>Pseudomonadati</taxon>
        <taxon>Pseudomonadota</taxon>
        <taxon>Betaproteobacteria</taxon>
        <taxon>Burkholderiales</taxon>
        <taxon>Alcaligenaceae</taxon>
        <taxon>Bordetella</taxon>
    </lineage>
</organism>
<comment type="similarity">
    <text evidence="3 14">Belongs to the Nth/MutY family.</text>
</comment>
<evidence type="ECO:0000256" key="11">
    <source>
        <dbReference type="ARBA" id="ARBA00023014"/>
    </source>
</evidence>
<evidence type="ECO:0000256" key="6">
    <source>
        <dbReference type="ARBA" id="ARBA00022485"/>
    </source>
</evidence>
<dbReference type="GO" id="GO:0000701">
    <property type="term" value="F:purine-specific mismatch base pair DNA N-glycosylase activity"/>
    <property type="evidence" value="ECO:0007669"/>
    <property type="project" value="UniProtKB-EC"/>
</dbReference>
<comment type="function">
    <text evidence="2">Adenine glycosylase active on G-A mispairs. MutY also corrects error-prone DNA synthesis past GO lesions which are due to the oxidatively damaged form of guanine: 7,8-dihydro-8-oxoguanine (8-oxo-dGTP).</text>
</comment>
<dbReference type="PROSITE" id="PS01155">
    <property type="entry name" value="ENDONUCLEASE_III_2"/>
    <property type="match status" value="1"/>
</dbReference>
<dbReference type="Pfam" id="PF10576">
    <property type="entry name" value="EndIII_4Fe-2S"/>
    <property type="match status" value="1"/>
</dbReference>
<evidence type="ECO:0000256" key="12">
    <source>
        <dbReference type="ARBA" id="ARBA00023204"/>
    </source>
</evidence>
<dbReference type="Gene3D" id="3.90.79.10">
    <property type="entry name" value="Nucleoside Triphosphate Pyrophosphohydrolase"/>
    <property type="match status" value="1"/>
</dbReference>
<dbReference type="PROSITE" id="PS00764">
    <property type="entry name" value="ENDONUCLEASE_III_1"/>
    <property type="match status" value="1"/>
</dbReference>
<keyword evidence="13 14" id="KW-0326">Glycosidase</keyword>